<evidence type="ECO:0000256" key="2">
    <source>
        <dbReference type="ARBA" id="ARBA00023015"/>
    </source>
</evidence>
<feature type="domain" description="Response regulatory" evidence="7">
    <location>
        <begin position="3"/>
        <end position="119"/>
    </location>
</feature>
<proteinExistence type="predicted"/>
<dbReference type="SMART" id="SM00421">
    <property type="entry name" value="HTH_LUXR"/>
    <property type="match status" value="1"/>
</dbReference>
<evidence type="ECO:0000256" key="4">
    <source>
        <dbReference type="ARBA" id="ARBA00023163"/>
    </source>
</evidence>
<reference evidence="8 9" key="1">
    <citation type="submission" date="2018-07" db="EMBL/GenBank/DDBJ databases">
        <title>Genome analysis of Larkinella rosea.</title>
        <authorList>
            <person name="Zhou Z."/>
            <person name="Wang G."/>
        </authorList>
    </citation>
    <scope>NUCLEOTIDE SEQUENCE [LARGE SCALE GENOMIC DNA]</scope>
    <source>
        <strain evidence="9">zzj9</strain>
    </source>
</reference>
<evidence type="ECO:0000256" key="5">
    <source>
        <dbReference type="PROSITE-ProRule" id="PRU00169"/>
    </source>
</evidence>
<dbReference type="PANTHER" id="PTHR43214:SF24">
    <property type="entry name" value="TRANSCRIPTIONAL REGULATORY PROTEIN NARL-RELATED"/>
    <property type="match status" value="1"/>
</dbReference>
<dbReference type="OrthoDB" id="9797341at2"/>
<keyword evidence="1 5" id="KW-0597">Phosphoprotein</keyword>
<evidence type="ECO:0000313" key="8">
    <source>
        <dbReference type="EMBL" id="RCR67221.1"/>
    </source>
</evidence>
<evidence type="ECO:0000259" key="7">
    <source>
        <dbReference type="PROSITE" id="PS50110"/>
    </source>
</evidence>
<keyword evidence="2" id="KW-0805">Transcription regulation</keyword>
<dbReference type="InterPro" id="IPR000792">
    <property type="entry name" value="Tscrpt_reg_LuxR_C"/>
</dbReference>
<dbReference type="InterPro" id="IPR001789">
    <property type="entry name" value="Sig_transdc_resp-reg_receiver"/>
</dbReference>
<dbReference type="Pfam" id="PF00072">
    <property type="entry name" value="Response_reg"/>
    <property type="match status" value="1"/>
</dbReference>
<accession>A0A368JM48</accession>
<dbReference type="PROSITE" id="PS50043">
    <property type="entry name" value="HTH_LUXR_2"/>
    <property type="match status" value="1"/>
</dbReference>
<name>A0A368JM48_9BACT</name>
<dbReference type="SMART" id="SM00448">
    <property type="entry name" value="REC"/>
    <property type="match status" value="1"/>
</dbReference>
<dbReference type="SUPFAM" id="SSF52172">
    <property type="entry name" value="CheY-like"/>
    <property type="match status" value="1"/>
</dbReference>
<dbReference type="InterPro" id="IPR016032">
    <property type="entry name" value="Sig_transdc_resp-reg_C-effctor"/>
</dbReference>
<evidence type="ECO:0000256" key="3">
    <source>
        <dbReference type="ARBA" id="ARBA00023125"/>
    </source>
</evidence>
<evidence type="ECO:0000313" key="9">
    <source>
        <dbReference type="Proteomes" id="UP000253383"/>
    </source>
</evidence>
<dbReference type="AlphaFoldDB" id="A0A368JM48"/>
<dbReference type="EMBL" id="QOWE01000021">
    <property type="protein sequence ID" value="RCR67221.1"/>
    <property type="molecule type" value="Genomic_DNA"/>
</dbReference>
<dbReference type="GO" id="GO:0006355">
    <property type="term" value="P:regulation of DNA-templated transcription"/>
    <property type="evidence" value="ECO:0007669"/>
    <property type="project" value="InterPro"/>
</dbReference>
<dbReference type="PROSITE" id="PS50110">
    <property type="entry name" value="RESPONSE_REGULATORY"/>
    <property type="match status" value="1"/>
</dbReference>
<keyword evidence="3 8" id="KW-0238">DNA-binding</keyword>
<comment type="caution">
    <text evidence="8">The sequence shown here is derived from an EMBL/GenBank/DDBJ whole genome shotgun (WGS) entry which is preliminary data.</text>
</comment>
<dbReference type="SUPFAM" id="SSF46894">
    <property type="entry name" value="C-terminal effector domain of the bipartite response regulators"/>
    <property type="match status" value="1"/>
</dbReference>
<keyword evidence="9" id="KW-1185">Reference proteome</keyword>
<protein>
    <submittedName>
        <fullName evidence="8">DNA-binding response regulator</fullName>
    </submittedName>
</protein>
<evidence type="ECO:0000256" key="1">
    <source>
        <dbReference type="ARBA" id="ARBA00022553"/>
    </source>
</evidence>
<dbReference type="GO" id="GO:0003677">
    <property type="term" value="F:DNA binding"/>
    <property type="evidence" value="ECO:0007669"/>
    <property type="project" value="UniProtKB-KW"/>
</dbReference>
<dbReference type="PRINTS" id="PR00038">
    <property type="entry name" value="HTHLUXR"/>
</dbReference>
<dbReference type="InterPro" id="IPR058245">
    <property type="entry name" value="NreC/VraR/RcsB-like_REC"/>
</dbReference>
<dbReference type="CDD" id="cd06170">
    <property type="entry name" value="LuxR_C_like"/>
    <property type="match status" value="1"/>
</dbReference>
<keyword evidence="4" id="KW-0804">Transcription</keyword>
<dbReference type="RefSeq" id="WP_114408452.1">
    <property type="nucleotide sequence ID" value="NZ_QOWE01000021.1"/>
</dbReference>
<dbReference type="GO" id="GO:0000160">
    <property type="term" value="P:phosphorelay signal transduction system"/>
    <property type="evidence" value="ECO:0007669"/>
    <property type="project" value="InterPro"/>
</dbReference>
<feature type="domain" description="HTH luxR-type" evidence="6">
    <location>
        <begin position="143"/>
        <end position="208"/>
    </location>
</feature>
<feature type="modified residue" description="4-aspartylphosphate" evidence="5">
    <location>
        <position position="54"/>
    </location>
</feature>
<gene>
    <name evidence="8" type="ORF">DUE52_23190</name>
</gene>
<dbReference type="CDD" id="cd17535">
    <property type="entry name" value="REC_NarL-like"/>
    <property type="match status" value="1"/>
</dbReference>
<dbReference type="InterPro" id="IPR011006">
    <property type="entry name" value="CheY-like_superfamily"/>
</dbReference>
<dbReference type="Proteomes" id="UP000253383">
    <property type="component" value="Unassembled WGS sequence"/>
</dbReference>
<dbReference type="InterPro" id="IPR039420">
    <property type="entry name" value="WalR-like"/>
</dbReference>
<dbReference type="Pfam" id="PF00196">
    <property type="entry name" value="GerE"/>
    <property type="match status" value="1"/>
</dbReference>
<evidence type="ECO:0000259" key="6">
    <source>
        <dbReference type="PROSITE" id="PS50043"/>
    </source>
</evidence>
<organism evidence="8 9">
    <name type="scientific">Larkinella punicea</name>
    <dbReference type="NCBI Taxonomy" id="2315727"/>
    <lineage>
        <taxon>Bacteria</taxon>
        <taxon>Pseudomonadati</taxon>
        <taxon>Bacteroidota</taxon>
        <taxon>Cytophagia</taxon>
        <taxon>Cytophagales</taxon>
        <taxon>Spirosomataceae</taxon>
        <taxon>Larkinella</taxon>
    </lineage>
</organism>
<dbReference type="PANTHER" id="PTHR43214">
    <property type="entry name" value="TWO-COMPONENT RESPONSE REGULATOR"/>
    <property type="match status" value="1"/>
</dbReference>
<sequence>MIRVAIFDDNKTFTDNLSLLFEGSDDYLLTGVFSNALNVVAKVVKAKPDVIIMDIKMPEVSGIEAVKTIKKEHPAIQILMQTVFEDEDKVFAAICAGASGYILKGTPPDDMLEAIAEVYTGGSPMSPSIARKVLSFFQTVHQPEPEFYDLSKREKEILKCLVNGLSYKLIADTCFISINTVNSHIRKIYDKLHVNSSQEAISKALRQKLVD</sequence>
<dbReference type="Gene3D" id="3.40.50.2300">
    <property type="match status" value="1"/>
</dbReference>